<evidence type="ECO:0000313" key="5">
    <source>
        <dbReference type="EMBL" id="THG05170.1"/>
    </source>
</evidence>
<dbReference type="GO" id="GO:0072380">
    <property type="term" value="C:TRC complex"/>
    <property type="evidence" value="ECO:0007669"/>
    <property type="project" value="TreeGrafter"/>
</dbReference>
<accession>A0A4S4DQ14</accession>
<dbReference type="PROSITE" id="PS50005">
    <property type="entry name" value="TPR"/>
    <property type="match status" value="1"/>
</dbReference>
<dbReference type="EMBL" id="SDRB02010662">
    <property type="protein sequence ID" value="THG05170.1"/>
    <property type="molecule type" value="Genomic_DNA"/>
</dbReference>
<dbReference type="GO" id="GO:0006620">
    <property type="term" value="P:post-translational protein targeting to endoplasmic reticulum membrane"/>
    <property type="evidence" value="ECO:0007669"/>
    <property type="project" value="TreeGrafter"/>
</dbReference>
<feature type="region of interest" description="Disordered" evidence="4">
    <location>
        <begin position="504"/>
        <end position="523"/>
    </location>
</feature>
<protein>
    <submittedName>
        <fullName evidence="5">Uncharacterized protein</fullName>
    </submittedName>
</protein>
<name>A0A4S4DQ14_CAMSN</name>
<comment type="caution">
    <text evidence="5">The sequence shown here is derived from an EMBL/GenBank/DDBJ whole genome shotgun (WGS) entry which is preliminary data.</text>
</comment>
<dbReference type="GO" id="GO:0016020">
    <property type="term" value="C:membrane"/>
    <property type="evidence" value="ECO:0007669"/>
    <property type="project" value="TreeGrafter"/>
</dbReference>
<keyword evidence="1" id="KW-0677">Repeat</keyword>
<keyword evidence="2 3" id="KW-0802">TPR repeat</keyword>
<dbReference type="GO" id="GO:0060090">
    <property type="term" value="F:molecular adaptor activity"/>
    <property type="evidence" value="ECO:0007669"/>
    <property type="project" value="TreeGrafter"/>
</dbReference>
<dbReference type="STRING" id="542762.A0A4S4DQ14"/>
<dbReference type="SMART" id="SM00028">
    <property type="entry name" value="TPR"/>
    <property type="match status" value="3"/>
</dbReference>
<gene>
    <name evidence="5" type="ORF">TEA_006336</name>
</gene>
<dbReference type="Proteomes" id="UP000306102">
    <property type="component" value="Unassembled WGS sequence"/>
</dbReference>
<dbReference type="SUPFAM" id="SSF48452">
    <property type="entry name" value="TPR-like"/>
    <property type="match status" value="2"/>
</dbReference>
<dbReference type="PANTHER" id="PTHR45831">
    <property type="entry name" value="LD24721P"/>
    <property type="match status" value="1"/>
</dbReference>
<feature type="region of interest" description="Disordered" evidence="4">
    <location>
        <begin position="386"/>
        <end position="432"/>
    </location>
</feature>
<evidence type="ECO:0000313" key="6">
    <source>
        <dbReference type="Proteomes" id="UP000306102"/>
    </source>
</evidence>
<feature type="compositionally biased region" description="Basic and acidic residues" evidence="4">
    <location>
        <begin position="386"/>
        <end position="397"/>
    </location>
</feature>
<dbReference type="InterPro" id="IPR011990">
    <property type="entry name" value="TPR-like_helical_dom_sf"/>
</dbReference>
<feature type="region of interest" description="Disordered" evidence="4">
    <location>
        <begin position="451"/>
        <end position="470"/>
    </location>
</feature>
<dbReference type="InterPro" id="IPR047150">
    <property type="entry name" value="SGT"/>
</dbReference>
<evidence type="ECO:0000256" key="2">
    <source>
        <dbReference type="ARBA" id="ARBA00022803"/>
    </source>
</evidence>
<dbReference type="AlphaFoldDB" id="A0A4S4DQ14"/>
<feature type="region of interest" description="Disordered" evidence="4">
    <location>
        <begin position="99"/>
        <end position="120"/>
    </location>
</feature>
<evidence type="ECO:0000256" key="1">
    <source>
        <dbReference type="ARBA" id="ARBA00022737"/>
    </source>
</evidence>
<dbReference type="InterPro" id="IPR019734">
    <property type="entry name" value="TPR_rpt"/>
</dbReference>
<dbReference type="PANTHER" id="PTHR45831:SF2">
    <property type="entry name" value="LD24721P"/>
    <property type="match status" value="1"/>
</dbReference>
<dbReference type="InterPro" id="IPR013105">
    <property type="entry name" value="TPR_2"/>
</dbReference>
<sequence>MPLCGFGLGIQKLTIFIQALLGKWIMRFSCEGIVEPAPGVDLEGLEVAKECLAEVFKIDPSSVDSREKSDLLINLFNSWEANEKQEHKSDLTHEASLADAPSTSSAEIASDANHSEASQTLGEDWTREAHTLGASEDELFGQFFGALEKIHYFIPMSDGHDDQGQLDRATHLFHNAAMEMKKSGCQIFDVRNLAETFKSQGNRAMQSKLYCDAIELYTFAIALSADNAVYYCNRAMQSKLYCDAIELYTFAIALCADNAVYYCNRDSGPFSLTKRLSCVSPDSRTTCTVTTKTLLNAHNSAINRNSENKQAAAYTQVHQYAEAVRDCLKSIEMKPSYSKAYSRLGFAYYAQGNYRDAIDEGFLKALELDPNNDSVKENIRVAEQKLEEEQRRSEHHQNSSSGSHQESNQQSAGEPRSHAMPPPFTSMPFNANGLPADIASMFRNMAGNAFQGQHPQHRQEADGNTDTVDEPEIRVSGNVNVNFGEQMPEELTGALRSVMEMFQGASSSSVNRQDNVNGRSAPS</sequence>
<feature type="compositionally biased region" description="Polar residues" evidence="4">
    <location>
        <begin position="398"/>
        <end position="412"/>
    </location>
</feature>
<evidence type="ECO:0000256" key="4">
    <source>
        <dbReference type="SAM" id="MobiDB-lite"/>
    </source>
</evidence>
<feature type="repeat" description="TPR" evidence="3">
    <location>
        <begin position="338"/>
        <end position="372"/>
    </location>
</feature>
<dbReference type="Pfam" id="PF07719">
    <property type="entry name" value="TPR_2"/>
    <property type="match status" value="1"/>
</dbReference>
<reference evidence="5 6" key="1">
    <citation type="journal article" date="2018" name="Proc. Natl. Acad. Sci. U.S.A.">
        <title>Draft genome sequence of Camellia sinensis var. sinensis provides insights into the evolution of the tea genome and tea quality.</title>
        <authorList>
            <person name="Wei C."/>
            <person name="Yang H."/>
            <person name="Wang S."/>
            <person name="Zhao J."/>
            <person name="Liu C."/>
            <person name="Gao L."/>
            <person name="Xia E."/>
            <person name="Lu Y."/>
            <person name="Tai Y."/>
            <person name="She G."/>
            <person name="Sun J."/>
            <person name="Cao H."/>
            <person name="Tong W."/>
            <person name="Gao Q."/>
            <person name="Li Y."/>
            <person name="Deng W."/>
            <person name="Jiang X."/>
            <person name="Wang W."/>
            <person name="Chen Q."/>
            <person name="Zhang S."/>
            <person name="Li H."/>
            <person name="Wu J."/>
            <person name="Wang P."/>
            <person name="Li P."/>
            <person name="Shi C."/>
            <person name="Zheng F."/>
            <person name="Jian J."/>
            <person name="Huang B."/>
            <person name="Shan D."/>
            <person name="Shi M."/>
            <person name="Fang C."/>
            <person name="Yue Y."/>
            <person name="Li F."/>
            <person name="Li D."/>
            <person name="Wei S."/>
            <person name="Han B."/>
            <person name="Jiang C."/>
            <person name="Yin Y."/>
            <person name="Xia T."/>
            <person name="Zhang Z."/>
            <person name="Bennetzen J.L."/>
            <person name="Zhao S."/>
            <person name="Wan X."/>
        </authorList>
    </citation>
    <scope>NUCLEOTIDE SEQUENCE [LARGE SCALE GENOMIC DNA]</scope>
    <source>
        <strain evidence="6">cv. Shuchazao</strain>
        <tissue evidence="5">Leaf</tissue>
    </source>
</reference>
<evidence type="ECO:0000256" key="3">
    <source>
        <dbReference type="PROSITE-ProRule" id="PRU00339"/>
    </source>
</evidence>
<proteinExistence type="predicted"/>
<dbReference type="Gene3D" id="1.25.40.10">
    <property type="entry name" value="Tetratricopeptide repeat domain"/>
    <property type="match status" value="2"/>
</dbReference>
<organism evidence="5 6">
    <name type="scientific">Camellia sinensis var. sinensis</name>
    <name type="common">China tea</name>
    <dbReference type="NCBI Taxonomy" id="542762"/>
    <lineage>
        <taxon>Eukaryota</taxon>
        <taxon>Viridiplantae</taxon>
        <taxon>Streptophyta</taxon>
        <taxon>Embryophyta</taxon>
        <taxon>Tracheophyta</taxon>
        <taxon>Spermatophyta</taxon>
        <taxon>Magnoliopsida</taxon>
        <taxon>eudicotyledons</taxon>
        <taxon>Gunneridae</taxon>
        <taxon>Pentapetalae</taxon>
        <taxon>asterids</taxon>
        <taxon>Ericales</taxon>
        <taxon>Theaceae</taxon>
        <taxon>Camellia</taxon>
    </lineage>
</organism>
<keyword evidence="6" id="KW-1185">Reference proteome</keyword>